<feature type="signal peptide" evidence="9">
    <location>
        <begin position="1"/>
        <end position="36"/>
    </location>
</feature>
<dbReference type="InterPro" id="IPR013783">
    <property type="entry name" value="Ig-like_fold"/>
</dbReference>
<keyword evidence="6" id="KW-0325">Glycoprotein</keyword>
<dbReference type="SUPFAM" id="SSF57424">
    <property type="entry name" value="LDL receptor-like module"/>
    <property type="match status" value="1"/>
</dbReference>
<dbReference type="GO" id="GO:0002009">
    <property type="term" value="P:morphogenesis of an epithelium"/>
    <property type="evidence" value="ECO:0007669"/>
    <property type="project" value="Ensembl"/>
</dbReference>
<dbReference type="InterPro" id="IPR002172">
    <property type="entry name" value="LDrepeatLR_classA_rpt"/>
</dbReference>
<dbReference type="Gene3D" id="4.10.410.10">
    <property type="entry name" value="Pancreatic trypsin inhibitor Kunitz domain"/>
    <property type="match status" value="2"/>
</dbReference>
<keyword evidence="5 7" id="KW-1015">Disulfide bond</keyword>
<dbReference type="InterPro" id="IPR013980">
    <property type="entry name" value="MANSC_dom"/>
</dbReference>
<reference evidence="12 13" key="1">
    <citation type="journal article" date="2021" name="G3 (Bethesda)">
        <title>Improved contiguity of the threespine stickleback genome using long-read sequencing.</title>
        <authorList>
            <person name="Nath S."/>
            <person name="Shaw D.E."/>
            <person name="White M.A."/>
        </authorList>
    </citation>
    <scope>NUCLEOTIDE SEQUENCE [LARGE SCALE GENOMIC DNA]</scope>
    <source>
        <strain evidence="12 13">Lake Benthic</strain>
    </source>
</reference>
<dbReference type="GO" id="GO:0030199">
    <property type="term" value="P:collagen fibril organization"/>
    <property type="evidence" value="ECO:0007669"/>
    <property type="project" value="Ensembl"/>
</dbReference>
<dbReference type="PANTHER" id="PTHR46750:SF1">
    <property type="entry name" value="KUNITZ-TYPE PROTEASE INHIBITOR 1"/>
    <property type="match status" value="1"/>
</dbReference>
<evidence type="ECO:0000256" key="2">
    <source>
        <dbReference type="ARBA" id="ARBA00022729"/>
    </source>
</evidence>
<dbReference type="SUPFAM" id="SSF49299">
    <property type="entry name" value="PKD domain"/>
    <property type="match status" value="1"/>
</dbReference>
<evidence type="ECO:0000313" key="13">
    <source>
        <dbReference type="Proteomes" id="UP000007635"/>
    </source>
</evidence>
<feature type="domain" description="MANSC" evidence="11">
    <location>
        <begin position="50"/>
        <end position="131"/>
    </location>
</feature>
<feature type="disulfide bond" evidence="7">
    <location>
        <begin position="361"/>
        <end position="379"/>
    </location>
</feature>
<feature type="domain" description="BPTI/Kunitz inhibitor" evidence="10">
    <location>
        <begin position="278"/>
        <end position="328"/>
    </location>
</feature>
<evidence type="ECO:0000256" key="3">
    <source>
        <dbReference type="ARBA" id="ARBA00022989"/>
    </source>
</evidence>
<feature type="chain" id="PRO_5042816479" evidence="9">
    <location>
        <begin position="37"/>
        <end position="545"/>
    </location>
</feature>
<evidence type="ECO:0000256" key="9">
    <source>
        <dbReference type="SAM" id="SignalP"/>
    </source>
</evidence>
<evidence type="ECO:0000256" key="4">
    <source>
        <dbReference type="ARBA" id="ARBA00023136"/>
    </source>
</evidence>
<dbReference type="GO" id="GO:0004867">
    <property type="term" value="F:serine-type endopeptidase inhibitor activity"/>
    <property type="evidence" value="ECO:0007669"/>
    <property type="project" value="InterPro"/>
</dbReference>
<dbReference type="GO" id="GO:0016485">
    <property type="term" value="P:protein processing"/>
    <property type="evidence" value="ECO:0007669"/>
    <property type="project" value="Ensembl"/>
</dbReference>
<keyword evidence="2 9" id="KW-0732">Signal</keyword>
<dbReference type="AlphaFoldDB" id="A0AAQ4QGQ7"/>
<reference evidence="12" key="3">
    <citation type="submission" date="2025-09" db="UniProtKB">
        <authorList>
            <consortium name="Ensembl"/>
        </authorList>
    </citation>
    <scope>IDENTIFICATION</scope>
</reference>
<evidence type="ECO:0000256" key="1">
    <source>
        <dbReference type="ARBA" id="ARBA00004370"/>
    </source>
</evidence>
<dbReference type="PRINTS" id="PR00759">
    <property type="entry name" value="BASICPTASE"/>
</dbReference>
<protein>
    <submittedName>
        <fullName evidence="12">Serine peptidase inhibitor, Kunitz type 1 a</fullName>
    </submittedName>
</protein>
<dbReference type="InterPro" id="IPR002223">
    <property type="entry name" value="Kunitz_BPTI"/>
</dbReference>
<dbReference type="Pfam" id="PF07502">
    <property type="entry name" value="MANEC"/>
    <property type="match status" value="1"/>
</dbReference>
<dbReference type="PROSITE" id="PS50068">
    <property type="entry name" value="LDLRA_2"/>
    <property type="match status" value="1"/>
</dbReference>
<dbReference type="FunFam" id="4.10.410.10:FF:000020">
    <property type="entry name" value="Collagen, type VI, alpha 3"/>
    <property type="match status" value="1"/>
</dbReference>
<dbReference type="GeneTree" id="ENSGT00940000164935"/>
<accession>A0AAQ4QGQ7</accession>
<dbReference type="PROSITE" id="PS01209">
    <property type="entry name" value="LDLRA_1"/>
    <property type="match status" value="1"/>
</dbReference>
<feature type="transmembrane region" description="Helical" evidence="8">
    <location>
        <begin position="486"/>
        <end position="509"/>
    </location>
</feature>
<evidence type="ECO:0000259" key="11">
    <source>
        <dbReference type="PROSITE" id="PS50986"/>
    </source>
</evidence>
<dbReference type="InterPro" id="IPR023415">
    <property type="entry name" value="LDLR_class-A_CS"/>
</dbReference>
<dbReference type="PROSITE" id="PS50279">
    <property type="entry name" value="BPTI_KUNITZ_2"/>
    <property type="match status" value="2"/>
</dbReference>
<evidence type="ECO:0000259" key="10">
    <source>
        <dbReference type="PROSITE" id="PS50279"/>
    </source>
</evidence>
<dbReference type="CDD" id="cd22624">
    <property type="entry name" value="Kunitz_HAI1_2-like"/>
    <property type="match status" value="1"/>
</dbReference>
<feature type="disulfide bond" evidence="7">
    <location>
        <begin position="354"/>
        <end position="366"/>
    </location>
</feature>
<dbReference type="PROSITE" id="PS00280">
    <property type="entry name" value="BPTI_KUNITZ_1"/>
    <property type="match status" value="2"/>
</dbReference>
<keyword evidence="8" id="KW-0812">Transmembrane</keyword>
<proteinExistence type="predicted"/>
<keyword evidence="4 8" id="KW-0472">Membrane</keyword>
<dbReference type="SUPFAM" id="SSF57362">
    <property type="entry name" value="BPTI-like"/>
    <property type="match status" value="2"/>
</dbReference>
<dbReference type="InterPro" id="IPR011106">
    <property type="entry name" value="MANSC_N"/>
</dbReference>
<name>A0AAQ4QGQ7_GASAC</name>
<dbReference type="PROSITE" id="PS50986">
    <property type="entry name" value="MANSC"/>
    <property type="match status" value="1"/>
</dbReference>
<reference evidence="12" key="2">
    <citation type="submission" date="2025-08" db="UniProtKB">
        <authorList>
            <consortium name="Ensembl"/>
        </authorList>
    </citation>
    <scope>IDENTIFICATION</scope>
</reference>
<dbReference type="InterPro" id="IPR036055">
    <property type="entry name" value="LDL_receptor-like_sf"/>
</dbReference>
<dbReference type="GO" id="GO:0030593">
    <property type="term" value="P:neutrophil chemotaxis"/>
    <property type="evidence" value="ECO:0007669"/>
    <property type="project" value="Ensembl"/>
</dbReference>
<dbReference type="Gene3D" id="4.10.400.10">
    <property type="entry name" value="Low-density Lipoprotein Receptor"/>
    <property type="match status" value="1"/>
</dbReference>
<dbReference type="PANTHER" id="PTHR46750">
    <property type="entry name" value="KUNITZ-TYPE PROTEASE INHIBITOR 1"/>
    <property type="match status" value="1"/>
</dbReference>
<dbReference type="GO" id="GO:0008544">
    <property type="term" value="P:epidermis development"/>
    <property type="evidence" value="ECO:0007669"/>
    <property type="project" value="Ensembl"/>
</dbReference>
<keyword evidence="3 8" id="KW-1133">Transmembrane helix</keyword>
<comment type="subcellular location">
    <subcellularLocation>
        <location evidence="1">Membrane</location>
    </subcellularLocation>
</comment>
<evidence type="ECO:0000256" key="5">
    <source>
        <dbReference type="ARBA" id="ARBA00023157"/>
    </source>
</evidence>
<dbReference type="FunFam" id="4.10.410.10:FF:000006">
    <property type="entry name" value="Serine peptidase inhibitor, Kunitz type 1"/>
    <property type="match status" value="1"/>
</dbReference>
<dbReference type="Proteomes" id="UP000007635">
    <property type="component" value="Chromosome XV"/>
</dbReference>
<dbReference type="Pfam" id="PF22352">
    <property type="entry name" value="K319L-like_PKD"/>
    <property type="match status" value="1"/>
</dbReference>
<dbReference type="InterPro" id="IPR035986">
    <property type="entry name" value="PKD_dom_sf"/>
</dbReference>
<dbReference type="CDD" id="cd22623">
    <property type="entry name" value="Kunitz_HAI1_1-like"/>
    <property type="match status" value="1"/>
</dbReference>
<dbReference type="SMART" id="SM00131">
    <property type="entry name" value="KU"/>
    <property type="match status" value="2"/>
</dbReference>
<dbReference type="CDD" id="cd00112">
    <property type="entry name" value="LDLa"/>
    <property type="match status" value="1"/>
</dbReference>
<dbReference type="Gene3D" id="2.60.40.10">
    <property type="entry name" value="Immunoglobulins"/>
    <property type="match status" value="1"/>
</dbReference>
<dbReference type="InterPro" id="IPR020901">
    <property type="entry name" value="Prtase_inh_Kunz-CS"/>
</dbReference>
<organism evidence="12 13">
    <name type="scientific">Gasterosteus aculeatus aculeatus</name>
    <name type="common">three-spined stickleback</name>
    <dbReference type="NCBI Taxonomy" id="481459"/>
    <lineage>
        <taxon>Eukaryota</taxon>
        <taxon>Metazoa</taxon>
        <taxon>Chordata</taxon>
        <taxon>Craniata</taxon>
        <taxon>Vertebrata</taxon>
        <taxon>Euteleostomi</taxon>
        <taxon>Actinopterygii</taxon>
        <taxon>Neopterygii</taxon>
        <taxon>Teleostei</taxon>
        <taxon>Neoteleostei</taxon>
        <taxon>Acanthomorphata</taxon>
        <taxon>Eupercaria</taxon>
        <taxon>Perciformes</taxon>
        <taxon>Cottioidei</taxon>
        <taxon>Gasterosteales</taxon>
        <taxon>Gasterosteidae</taxon>
        <taxon>Gasterosteus</taxon>
    </lineage>
</organism>
<dbReference type="Ensembl" id="ENSGACT00000069797.1">
    <property type="protein sequence ID" value="ENSGACP00000050150.1"/>
    <property type="gene ID" value="ENSGACG00000006368.2"/>
</dbReference>
<dbReference type="InterPro" id="IPR036880">
    <property type="entry name" value="Kunitz_BPTI_sf"/>
</dbReference>
<dbReference type="Pfam" id="PF00014">
    <property type="entry name" value="Kunitz_BPTI"/>
    <property type="match status" value="2"/>
</dbReference>
<feature type="disulfide bond" evidence="7">
    <location>
        <begin position="373"/>
        <end position="388"/>
    </location>
</feature>
<keyword evidence="13" id="KW-1185">Reference proteome</keyword>
<dbReference type="GO" id="GO:0050727">
    <property type="term" value="P:regulation of inflammatory response"/>
    <property type="evidence" value="ECO:0007669"/>
    <property type="project" value="Ensembl"/>
</dbReference>
<dbReference type="GO" id="GO:0005886">
    <property type="term" value="C:plasma membrane"/>
    <property type="evidence" value="ECO:0007669"/>
    <property type="project" value="TreeGrafter"/>
</dbReference>
<dbReference type="GO" id="GO:0008283">
    <property type="term" value="P:cell population proliferation"/>
    <property type="evidence" value="ECO:0007669"/>
    <property type="project" value="Ensembl"/>
</dbReference>
<dbReference type="SMART" id="SM00192">
    <property type="entry name" value="LDLa"/>
    <property type="match status" value="1"/>
</dbReference>
<dbReference type="SMART" id="SM00765">
    <property type="entry name" value="MANEC"/>
    <property type="match status" value="1"/>
</dbReference>
<evidence type="ECO:0000256" key="8">
    <source>
        <dbReference type="SAM" id="Phobius"/>
    </source>
</evidence>
<sequence length="545" mass="60057">MRSLRGGQRGARALRPLLAPPPLLLLLLLLLESTRAQDAGQTCLARFKNGRDDFVLDADESVNDGATFISSPPLTRQRDCVAACCKDPECNVAFMERGDEEGAVKSCFLFDCVYNKKYACRFFRKTGYISSILDSVYESYLAVDARRAADRPPMANGGPDRVVQPQDTVRLNGMASADDNKELTFQWKMLTSYPFAVIEKTGFDDEIAVSNLTSGVYKFQLTVTDSIGQSDTTKVTVLVLTPEQSEPLFGNLSQHAQLDSLELNNETVKIEAKGSYHCMVPPKVGPCRGSFPRWHYNAASEKCEEFTFGGCRPNLNNYLSKEECSKACSSSEKSGKGGRLLPIPETPEKCGVECADGEFTCANGCCLAPGLECDLISQCSDGSDEQTCNDLENNFRILLQIPVDEQKVRCTELPDTGTCRDSLTKWYYDPLQEHCLPFNYGGCQGNNNRFDTEEVCARMCRGVTGNDVFAKQKTTPNGLTTGNTGVVAIAAILGVAIFVLLCIVVYCLMKSKKKTSQRRHDPVNTVPVTLEDRERLVYNSTTKPI</sequence>
<feature type="domain" description="BPTI/Kunitz inhibitor" evidence="10">
    <location>
        <begin position="410"/>
        <end position="460"/>
    </location>
</feature>
<evidence type="ECO:0000313" key="12">
    <source>
        <dbReference type="Ensembl" id="ENSGACP00000050150.1"/>
    </source>
</evidence>
<evidence type="ECO:0000256" key="7">
    <source>
        <dbReference type="PROSITE-ProRule" id="PRU00124"/>
    </source>
</evidence>
<dbReference type="Pfam" id="PF00057">
    <property type="entry name" value="Ldl_recept_a"/>
    <property type="match status" value="1"/>
</dbReference>
<evidence type="ECO:0000256" key="6">
    <source>
        <dbReference type="ARBA" id="ARBA00023180"/>
    </source>
</evidence>